<comment type="caution">
    <text evidence="2">The sequence shown here is derived from an EMBL/GenBank/DDBJ whole genome shotgun (WGS) entry which is preliminary data.</text>
</comment>
<keyword evidence="1" id="KW-0812">Transmembrane</keyword>
<keyword evidence="1" id="KW-0472">Membrane</keyword>
<dbReference type="InterPro" id="IPR027417">
    <property type="entry name" value="P-loop_NTPase"/>
</dbReference>
<dbReference type="PATRIC" id="fig|883161.3.peg.1196"/>
<sequence>MPSPVGAVGWLMCRGGGVGRASMRDADPGEAGALLGQGLRVGCWVGVVLRAGRSGELRAFARWVSERVGASFSGPSHPGLEPGAVVGSVFAGGPDAPEVRACLELVPRCVPGFDYVTGTRVVTHGGWVAGRVGGVLAPLVLAVLVQVFVGGQVGGLVWFLAVCASLVGLVRLGGVRYPALAGRVGRLFGVGGFKVFRPRRKLWPASNGAYPLDRRCFVFAPGQVAGLVSPSSGAASGVVETGGRSTPPVLLSSSGVAGPWVGASSDGDICLQGGALARGVAVTGEPGSGKRLTLSTPVRVPGGWKRMGDLAVGDVVVGGDGSACQVVFVSQVENNPRLFRVTCGDGQFVFADGDHQWLAFDGEKWRVVCTDDFVAGGNWWLPVGGVVAGDGGHYELSGVGDVLDQVAGGVVPGFGVGVDADWRLDFARLFLARFGDRKFECVPDVARWLVRMLRSAGVPARRFAGGVCVLGDVLVSGRMPVVDVSAVGPGDRGFEPARCIQVDSPDSTYQVLDGVVTHNTRLVEGLWAWLLGDALRTGRRHAFVAFDSKGDGVGQYAGWAQLLGANLDVVDVDDASSLAIDMFVGGSVADRARRFVSAMVYAWGEQSIGARATEVLTGLLAGGLCVNADDVAAFNESQSGGLVRLDADAGPVEFAHVLAGGKGDEAGVGLFEILSERARADVADGVLTSDALEACQLLSPVFAGVTPAARRSLVESSRNKLDELCAFSSWFAPSRVRAPWSQLLDEDRVVVVNFGHSATGRVVDEQAGGRLSAMLMFGLREAIASTCYSWGELGRRVSVVSDELAVQAGYSDKVFSWFYDQGRAFGVWLLLATQRPGQLPDRLREVFLTMGTLVSYRQNNPDVAGIVATQLSSGDGEVSAGDVMGLPRWSALVRTNFDDARLSAFVLKVADFAGDKPGTLSRWGMGR</sequence>
<dbReference type="SUPFAM" id="SSF51294">
    <property type="entry name" value="Hedgehog/intein (Hint) domain"/>
    <property type="match status" value="1"/>
</dbReference>
<evidence type="ECO:0000313" key="2">
    <source>
        <dbReference type="EMBL" id="EPD32897.1"/>
    </source>
</evidence>
<evidence type="ECO:0000313" key="3">
    <source>
        <dbReference type="Proteomes" id="UP000014417"/>
    </source>
</evidence>
<organism evidence="2 3">
    <name type="scientific">Propionimicrobium lymphophilum ACS-093-V-SCH5</name>
    <dbReference type="NCBI Taxonomy" id="883161"/>
    <lineage>
        <taxon>Bacteria</taxon>
        <taxon>Bacillati</taxon>
        <taxon>Actinomycetota</taxon>
        <taxon>Actinomycetes</taxon>
        <taxon>Propionibacteriales</taxon>
        <taxon>Propionibacteriaceae</taxon>
        <taxon>Propionimicrobium</taxon>
    </lineage>
</organism>
<dbReference type="AlphaFoldDB" id="S2WJR7"/>
<dbReference type="Proteomes" id="UP000014417">
    <property type="component" value="Unassembled WGS sequence"/>
</dbReference>
<feature type="transmembrane region" description="Helical" evidence="1">
    <location>
        <begin position="128"/>
        <end position="149"/>
    </location>
</feature>
<protein>
    <recommendedName>
        <fullName evidence="4">Intein C-terminal splicing domain-containing protein</fullName>
    </recommendedName>
</protein>
<keyword evidence="3" id="KW-1185">Reference proteome</keyword>
<feature type="transmembrane region" description="Helical" evidence="1">
    <location>
        <begin position="155"/>
        <end position="173"/>
    </location>
</feature>
<dbReference type="InterPro" id="IPR036844">
    <property type="entry name" value="Hint_dom_sf"/>
</dbReference>
<dbReference type="EMBL" id="AGZR01000006">
    <property type="protein sequence ID" value="EPD32897.1"/>
    <property type="molecule type" value="Genomic_DNA"/>
</dbReference>
<keyword evidence="1" id="KW-1133">Transmembrane helix</keyword>
<dbReference type="HOGENOM" id="CLU_347742_0_0_11"/>
<evidence type="ECO:0008006" key="4">
    <source>
        <dbReference type="Google" id="ProtNLM"/>
    </source>
</evidence>
<dbReference type="STRING" id="883161.HMPREF9306_01205"/>
<dbReference type="SUPFAM" id="SSF52540">
    <property type="entry name" value="P-loop containing nucleoside triphosphate hydrolases"/>
    <property type="match status" value="1"/>
</dbReference>
<accession>S2WJR7</accession>
<evidence type="ECO:0000256" key="1">
    <source>
        <dbReference type="SAM" id="Phobius"/>
    </source>
</evidence>
<dbReference type="Gene3D" id="3.40.50.300">
    <property type="entry name" value="P-loop containing nucleotide triphosphate hydrolases"/>
    <property type="match status" value="1"/>
</dbReference>
<proteinExistence type="predicted"/>
<name>S2WJR7_9ACTN</name>
<gene>
    <name evidence="2" type="ORF">HMPREF9306_01205</name>
</gene>
<reference evidence="2 3" key="1">
    <citation type="submission" date="2013-04" db="EMBL/GenBank/DDBJ databases">
        <title>The Genome Sequence of Propionimicrobium lymphophilum ACS-093-V-SCH5.</title>
        <authorList>
            <consortium name="The Broad Institute Genomics Platform"/>
            <person name="Earl A."/>
            <person name="Ward D."/>
            <person name="Feldgarden M."/>
            <person name="Gevers D."/>
            <person name="Saerens B."/>
            <person name="Vaneechoutte M."/>
            <person name="Walker B."/>
            <person name="Young S."/>
            <person name="Zeng Q."/>
            <person name="Gargeya S."/>
            <person name="Fitzgerald M."/>
            <person name="Haas B."/>
            <person name="Abouelleil A."/>
            <person name="Allen A.W."/>
            <person name="Alvarado L."/>
            <person name="Arachchi H.M."/>
            <person name="Berlin A.M."/>
            <person name="Chapman S.B."/>
            <person name="Gainer-Dewar J."/>
            <person name="Goldberg J."/>
            <person name="Griggs A."/>
            <person name="Gujja S."/>
            <person name="Hansen M."/>
            <person name="Howarth C."/>
            <person name="Imamovic A."/>
            <person name="Ireland A."/>
            <person name="Larimer J."/>
            <person name="McCowan C."/>
            <person name="Murphy C."/>
            <person name="Pearson M."/>
            <person name="Poon T.W."/>
            <person name="Priest M."/>
            <person name="Roberts A."/>
            <person name="Saif S."/>
            <person name="Shea T."/>
            <person name="Sisk P."/>
            <person name="Sykes S."/>
            <person name="Wortman J."/>
            <person name="Nusbaum C."/>
            <person name="Birren B."/>
        </authorList>
    </citation>
    <scope>NUCLEOTIDE SEQUENCE [LARGE SCALE GENOMIC DNA]</scope>
    <source>
        <strain evidence="2 3">ACS-093-V-SCH5</strain>
    </source>
</reference>